<dbReference type="RefSeq" id="WP_380975391.1">
    <property type="nucleotide sequence ID" value="NZ_JBHTEF010000001.1"/>
</dbReference>
<dbReference type="InterPro" id="IPR008407">
    <property type="entry name" value="Brnchd-chn_aa_trnsp_AzlD"/>
</dbReference>
<keyword evidence="1" id="KW-0812">Transmembrane</keyword>
<sequence length="118" mass="12066">MMPGVWYLLAVLAIGFGITFALRAAPFAVLEPLRESRFVSALAQWMPAGILAILAAATFLSTVGWSGAGSGGAADTALLWKGAIAAAVTVAVHLLGGRRTLLSVGLGTLAFVVFVNLP</sequence>
<organism evidence="2 3">
    <name type="scientific">Schaalia naturae</name>
    <dbReference type="NCBI Taxonomy" id="635203"/>
    <lineage>
        <taxon>Bacteria</taxon>
        <taxon>Bacillati</taxon>
        <taxon>Actinomycetota</taxon>
        <taxon>Actinomycetes</taxon>
        <taxon>Actinomycetales</taxon>
        <taxon>Actinomycetaceae</taxon>
        <taxon>Schaalia</taxon>
    </lineage>
</organism>
<dbReference type="Proteomes" id="UP001596527">
    <property type="component" value="Unassembled WGS sequence"/>
</dbReference>
<dbReference type="EMBL" id="JBHTEF010000001">
    <property type="protein sequence ID" value="MFC7581789.1"/>
    <property type="molecule type" value="Genomic_DNA"/>
</dbReference>
<evidence type="ECO:0000313" key="2">
    <source>
        <dbReference type="EMBL" id="MFC7581789.1"/>
    </source>
</evidence>
<keyword evidence="1" id="KW-0472">Membrane</keyword>
<feature type="transmembrane region" description="Helical" evidence="1">
    <location>
        <begin position="100"/>
        <end position="117"/>
    </location>
</feature>
<feature type="transmembrane region" description="Helical" evidence="1">
    <location>
        <begin position="6"/>
        <end position="30"/>
    </location>
</feature>
<feature type="transmembrane region" description="Helical" evidence="1">
    <location>
        <begin position="77"/>
        <end position="95"/>
    </location>
</feature>
<reference evidence="3" key="1">
    <citation type="journal article" date="2019" name="Int. J. Syst. Evol. Microbiol.">
        <title>The Global Catalogue of Microorganisms (GCM) 10K type strain sequencing project: providing services to taxonomists for standard genome sequencing and annotation.</title>
        <authorList>
            <consortium name="The Broad Institute Genomics Platform"/>
            <consortium name="The Broad Institute Genome Sequencing Center for Infectious Disease"/>
            <person name="Wu L."/>
            <person name="Ma J."/>
        </authorList>
    </citation>
    <scope>NUCLEOTIDE SEQUENCE [LARGE SCALE GENOMIC DNA]</scope>
    <source>
        <strain evidence="3">CCUG 56698</strain>
    </source>
</reference>
<comment type="caution">
    <text evidence="2">The sequence shown here is derived from an EMBL/GenBank/DDBJ whole genome shotgun (WGS) entry which is preliminary data.</text>
</comment>
<evidence type="ECO:0000313" key="3">
    <source>
        <dbReference type="Proteomes" id="UP001596527"/>
    </source>
</evidence>
<keyword evidence="3" id="KW-1185">Reference proteome</keyword>
<accession>A0ABW2SNS6</accession>
<gene>
    <name evidence="2" type="ORF">ACFQWG_11350</name>
</gene>
<dbReference type="Pfam" id="PF05437">
    <property type="entry name" value="AzlD"/>
    <property type="match status" value="1"/>
</dbReference>
<proteinExistence type="predicted"/>
<keyword evidence="1" id="KW-1133">Transmembrane helix</keyword>
<name>A0ABW2SNS6_9ACTO</name>
<feature type="transmembrane region" description="Helical" evidence="1">
    <location>
        <begin position="42"/>
        <end position="65"/>
    </location>
</feature>
<protein>
    <submittedName>
        <fullName evidence="2">AzlD domain-containing protein</fullName>
    </submittedName>
</protein>
<evidence type="ECO:0000256" key="1">
    <source>
        <dbReference type="SAM" id="Phobius"/>
    </source>
</evidence>